<dbReference type="AlphaFoldDB" id="A0A3Q8UAB7"/>
<proteinExistence type="predicted"/>
<evidence type="ECO:0000313" key="2">
    <source>
        <dbReference type="EMBL" id="AZL93442.1"/>
    </source>
</evidence>
<organism evidence="2">
    <name type="scientific">Pristaulacus sp. ZJUH_2016030</name>
    <dbReference type="NCBI Taxonomy" id="2491655"/>
    <lineage>
        <taxon>Eukaryota</taxon>
        <taxon>Metazoa</taxon>
        <taxon>Ecdysozoa</taxon>
        <taxon>Arthropoda</taxon>
        <taxon>Hexapoda</taxon>
        <taxon>Insecta</taxon>
        <taxon>Pterygota</taxon>
        <taxon>Neoptera</taxon>
        <taxon>Endopterygota</taxon>
        <taxon>Hymenoptera</taxon>
        <taxon>Apocrita</taxon>
        <taxon>Evanioidea</taxon>
        <taxon>Aulacidae</taxon>
        <taxon>Pristaulacus</taxon>
    </lineage>
</organism>
<evidence type="ECO:0000256" key="1">
    <source>
        <dbReference type="SAM" id="Phobius"/>
    </source>
</evidence>
<keyword evidence="1" id="KW-0472">Membrane</keyword>
<geneLocation type="mitochondrion" evidence="2"/>
<gene>
    <name evidence="2" type="primary">atp8</name>
</gene>
<feature type="transmembrane region" description="Helical" evidence="1">
    <location>
        <begin position="7"/>
        <end position="29"/>
    </location>
</feature>
<dbReference type="EMBL" id="MG923511">
    <property type="protein sequence ID" value="AZL93442.1"/>
    <property type="molecule type" value="Genomic_DNA"/>
</dbReference>
<accession>A0A3Q8UAB7</accession>
<name>A0A3Q8UAB7_9HYME</name>
<keyword evidence="1" id="KW-1133">Transmembrane helix</keyword>
<keyword evidence="1" id="KW-0812">Transmembrane</keyword>
<keyword evidence="2" id="KW-0496">Mitochondrion</keyword>
<reference evidence="2" key="1">
    <citation type="journal article" date="2018" name="Mol. Phylogenet. Evol.">
        <title>Mitochondrial phylogenomics of the Hymenoptera.</title>
        <authorList>
            <person name="Tang P."/>
            <person name="Zhu J.C."/>
            <person name="Zheng B.Y."/>
            <person name="Wei S.J."/>
            <person name="Sharkey M."/>
            <person name="Chen X.X."/>
            <person name="Vogler A.P."/>
        </authorList>
    </citation>
    <scope>NUCLEOTIDE SEQUENCE</scope>
</reference>
<protein>
    <submittedName>
        <fullName evidence="2">ATP synthase F0 subunit 8</fullName>
    </submittedName>
</protein>
<sequence>MPQMCPLNWLLLFLFFNYLNLIFISKIYFLKFYYLNFSNLNLKLKKKMFLMKW</sequence>